<organism evidence="3 4">
    <name type="scientific">Candidatus Methylospira mobilis</name>
    <dbReference type="NCBI Taxonomy" id="1808979"/>
    <lineage>
        <taxon>Bacteria</taxon>
        <taxon>Pseudomonadati</taxon>
        <taxon>Pseudomonadota</taxon>
        <taxon>Gammaproteobacteria</taxon>
        <taxon>Methylococcales</taxon>
        <taxon>Methylococcaceae</taxon>
        <taxon>Candidatus Methylospira</taxon>
    </lineage>
</organism>
<dbReference type="RefSeq" id="WP_153248834.1">
    <property type="nucleotide sequence ID" value="NZ_CP044205.1"/>
</dbReference>
<evidence type="ECO:0000256" key="1">
    <source>
        <dbReference type="SAM" id="SignalP"/>
    </source>
</evidence>
<evidence type="ECO:0000313" key="4">
    <source>
        <dbReference type="Proteomes" id="UP000325755"/>
    </source>
</evidence>
<dbReference type="AlphaFoldDB" id="A0A5Q0BI94"/>
<dbReference type="Pfam" id="PF18602">
    <property type="entry name" value="Rap1a"/>
    <property type="match status" value="1"/>
</dbReference>
<dbReference type="Proteomes" id="UP000325755">
    <property type="component" value="Chromosome"/>
</dbReference>
<accession>A0A5Q0BI94</accession>
<dbReference type="InterPro" id="IPR041238">
    <property type="entry name" value="Rap1a"/>
</dbReference>
<evidence type="ECO:0000259" key="2">
    <source>
        <dbReference type="Pfam" id="PF18602"/>
    </source>
</evidence>
<dbReference type="KEGG" id="mmob:F6R98_09620"/>
<keyword evidence="1" id="KW-0732">Signal</keyword>
<dbReference type="InParanoid" id="A0A5Q0BI94"/>
<proteinExistence type="predicted"/>
<name>A0A5Q0BI94_9GAMM</name>
<gene>
    <name evidence="3" type="ORF">F6R98_09620</name>
</gene>
<protein>
    <recommendedName>
        <fullName evidence="2">Rap1a immunity protein domain-containing protein</fullName>
    </recommendedName>
</protein>
<reference evidence="3 4" key="1">
    <citation type="submission" date="2019-09" db="EMBL/GenBank/DDBJ databases">
        <title>Ecophysiology of the spiral-shaped methanotroph Methylospira mobilis as revealed by the complete genome sequence.</title>
        <authorList>
            <person name="Oshkin I.Y."/>
            <person name="Dedysh S.N."/>
            <person name="Miroshnikov K."/>
            <person name="Danilova O.V."/>
            <person name="Hakobyan A."/>
            <person name="Liesack W."/>
        </authorList>
    </citation>
    <scope>NUCLEOTIDE SEQUENCE [LARGE SCALE GENOMIC DNA]</scope>
    <source>
        <strain evidence="3 4">Shm1</strain>
    </source>
</reference>
<sequence>MPQQINMKRPLALGKVFLTAAGMASICMISFSNTAHAVNGITLKSKCQYLHSQNQPEDLGSTPEYNIGLCTGYIMGTAAALKLPCSQTEAPSEVSEEVLSYLDRHAERLTQHAGSLIMEALKDSPLCKPATPQLRSRPTKKH</sequence>
<dbReference type="EMBL" id="CP044205">
    <property type="protein sequence ID" value="QFY42842.1"/>
    <property type="molecule type" value="Genomic_DNA"/>
</dbReference>
<keyword evidence="4" id="KW-1185">Reference proteome</keyword>
<feature type="signal peptide" evidence="1">
    <location>
        <begin position="1"/>
        <end position="37"/>
    </location>
</feature>
<evidence type="ECO:0000313" key="3">
    <source>
        <dbReference type="EMBL" id="QFY42842.1"/>
    </source>
</evidence>
<feature type="domain" description="Rap1a immunity protein" evidence="2">
    <location>
        <begin position="40"/>
        <end position="123"/>
    </location>
</feature>
<feature type="chain" id="PRO_5024810108" description="Rap1a immunity protein domain-containing protein" evidence="1">
    <location>
        <begin position="38"/>
        <end position="142"/>
    </location>
</feature>